<sequence length="228" mass="24999">MAAHCAPLVQYNGLGPQHDVFFSFADLAAVDTDDATRNAVTQAKLPYSILEINLELPSNRWVCIQPRPSPDLPEHVVGTATWDSFHTFLCYVTVENNEELPVEFINNQLLRNSLGLGYWRDNDPLYKPPSESEASSTEGNPPEPENTVETQTSFESPALEPEDPLGTQEPIETLEIEPQNPPEPNMAAQPQIAVQPPQMAAQAPQMAAQAPPVIRSTPSSSCSSTTRH</sequence>
<protein>
    <submittedName>
        <fullName evidence="1">Uncharacterized protein</fullName>
    </submittedName>
</protein>
<comment type="caution">
    <text evidence="1">The sequence shown here is derived from an EMBL/GenBank/DDBJ whole genome shotgun (WGS) entry which is preliminary data.</text>
</comment>
<organism evidence="1 2">
    <name type="scientific">Russula earlei</name>
    <dbReference type="NCBI Taxonomy" id="71964"/>
    <lineage>
        <taxon>Eukaryota</taxon>
        <taxon>Fungi</taxon>
        <taxon>Dikarya</taxon>
        <taxon>Basidiomycota</taxon>
        <taxon>Agaricomycotina</taxon>
        <taxon>Agaricomycetes</taxon>
        <taxon>Russulales</taxon>
        <taxon>Russulaceae</taxon>
        <taxon>Russula</taxon>
    </lineage>
</organism>
<dbReference type="EMBL" id="JAGFNK010000494">
    <property type="protein sequence ID" value="KAI9449524.1"/>
    <property type="molecule type" value="Genomic_DNA"/>
</dbReference>
<gene>
    <name evidence="1" type="ORF">F5148DRAFT_1291458</name>
</gene>
<evidence type="ECO:0000313" key="1">
    <source>
        <dbReference type="EMBL" id="KAI9449524.1"/>
    </source>
</evidence>
<evidence type="ECO:0000313" key="2">
    <source>
        <dbReference type="Proteomes" id="UP001207468"/>
    </source>
</evidence>
<proteinExistence type="predicted"/>
<dbReference type="Proteomes" id="UP001207468">
    <property type="component" value="Unassembled WGS sequence"/>
</dbReference>
<accession>A0ACC0TWN6</accession>
<name>A0ACC0TWN6_9AGAM</name>
<reference evidence="1" key="1">
    <citation type="submission" date="2021-03" db="EMBL/GenBank/DDBJ databases">
        <title>Evolutionary priming and transition to the ectomycorrhizal habit in an iconic lineage of mushroom-forming fungi: is preadaptation a requirement?</title>
        <authorList>
            <consortium name="DOE Joint Genome Institute"/>
            <person name="Looney B.P."/>
            <person name="Miyauchi S."/>
            <person name="Morin E."/>
            <person name="Drula E."/>
            <person name="Courty P.E."/>
            <person name="Chicoki N."/>
            <person name="Fauchery L."/>
            <person name="Kohler A."/>
            <person name="Kuo A."/>
            <person name="LaButti K."/>
            <person name="Pangilinan J."/>
            <person name="Lipzen A."/>
            <person name="Riley R."/>
            <person name="Andreopoulos W."/>
            <person name="He G."/>
            <person name="Johnson J."/>
            <person name="Barry K.W."/>
            <person name="Grigoriev I.V."/>
            <person name="Nagy L."/>
            <person name="Hibbett D."/>
            <person name="Henrissat B."/>
            <person name="Matheny P.B."/>
            <person name="Labbe J."/>
            <person name="Martin A.F."/>
        </authorList>
    </citation>
    <scope>NUCLEOTIDE SEQUENCE</scope>
    <source>
        <strain evidence="1">BPL698</strain>
    </source>
</reference>
<keyword evidence="2" id="KW-1185">Reference proteome</keyword>